<proteinExistence type="inferred from homology"/>
<dbReference type="InterPro" id="IPR013785">
    <property type="entry name" value="Aldolase_TIM"/>
</dbReference>
<keyword evidence="7" id="KW-1185">Reference proteome</keyword>
<dbReference type="GO" id="GO:0047274">
    <property type="term" value="F:galactinol-sucrose galactosyltransferase activity"/>
    <property type="evidence" value="ECO:0007669"/>
    <property type="project" value="UniProtKB-EC"/>
</dbReference>
<dbReference type="InterPro" id="IPR008811">
    <property type="entry name" value="Glycosyl_hydrolases_36"/>
</dbReference>
<dbReference type="AlphaFoldDB" id="A0A8J2SDI8"/>
<evidence type="ECO:0000313" key="7">
    <source>
        <dbReference type="Proteomes" id="UP000789595"/>
    </source>
</evidence>
<comment type="catalytic activity">
    <reaction evidence="4">
        <text>alpha-D-galactosyl-(1-&gt;3)-1D-myo-inositol + sucrose = raffinose + myo-inositol</text>
        <dbReference type="Rhea" id="RHEA:20161"/>
        <dbReference type="ChEBI" id="CHEBI:16634"/>
        <dbReference type="ChEBI" id="CHEBI:17268"/>
        <dbReference type="ChEBI" id="CHEBI:17505"/>
        <dbReference type="ChEBI" id="CHEBI:17992"/>
        <dbReference type="EC" id="2.4.1.82"/>
    </reaction>
</comment>
<accession>A0A8J2SDI8</accession>
<dbReference type="PANTHER" id="PTHR31268">
    <property type="match status" value="1"/>
</dbReference>
<gene>
    <name evidence="6" type="ORF">PECAL_2P14870</name>
</gene>
<dbReference type="EMBL" id="CAKKNE010000002">
    <property type="protein sequence ID" value="CAH0368421.1"/>
    <property type="molecule type" value="Genomic_DNA"/>
</dbReference>
<protein>
    <recommendedName>
        <fullName evidence="2">galactinol--sucrose galactosyltransferase</fullName>
        <ecNumber evidence="2">2.4.1.82</ecNumber>
    </recommendedName>
</protein>
<name>A0A8J2SDI8_9STRA</name>
<dbReference type="PANTHER" id="PTHR31268:SF32">
    <property type="entry name" value="GALACTINOL--SUCROSE GALACTOSYLTRANSFERASE 2-RELATED"/>
    <property type="match status" value="1"/>
</dbReference>
<evidence type="ECO:0000256" key="5">
    <source>
        <dbReference type="SAM" id="SignalP"/>
    </source>
</evidence>
<dbReference type="SUPFAM" id="SSF51445">
    <property type="entry name" value="(Trans)glycosidases"/>
    <property type="match status" value="1"/>
</dbReference>
<reference evidence="6" key="1">
    <citation type="submission" date="2021-11" db="EMBL/GenBank/DDBJ databases">
        <authorList>
            <consortium name="Genoscope - CEA"/>
            <person name="William W."/>
        </authorList>
    </citation>
    <scope>NUCLEOTIDE SEQUENCE</scope>
</reference>
<dbReference type="InterPro" id="IPR017853">
    <property type="entry name" value="GH"/>
</dbReference>
<sequence>MMSPLWLLLLAATSALRPPVNRPGTALNSATLPLPQQEPLRDATPATAVRDDGAVVLGGDTVLEPARSRRRGATKLADVETARETARNGGCFLSFSLRKAKSKVDVDLGLLPPGRILSIARNKRWWITPAFGEVPIESQAVLVEGEEDDDGLRTYSLVLPLLAGQDPARLQDGRHAFRCAVRGETENDRIRLIARVESGDPNVRAREFDGAAYVAATKATDAGCVHALLEKAVQAIAQRKGSFRPLSRKAPPQGMVQGLGWCTWDAFYSSVDQNKIEEGLRTLAEISSVRRLIVDDGWMRLDRDTDEDLNLSGEILKADEMVNPDIYDDSDVLAGAKRRFAETVGGMYAKHVERAPADSFGVRLWRLLATTILKGPLVHFFDESTDFTKALAWPPEPHPSKFGGEAGFTAFIKDTVKSEYGVDHVACWHAAAGYWGGVDSPGAEVLRAKPTDQLRKVEPAIDWDPATLGGVKTPTDPPGINKVYDELYATLKRCGVDGVKADAQSGVGALGDGHGGGPRAVALFVGAMEKAGSKHFASDDGSISVSNCMCHSTENLYRYFDSAIARASDDFYPREPESWLWHLTACAYNSLLIGQVALPDWDMFQSRHPAAWPHAAARAASGGPVTVSDAPGEHDAEVLRALALPDGTTLGATGSARLCADCLFRDVSHDGVTALKLAAPNGDEAAVLGLYNVQGGHWRRDERRFAFGENATLACSYKPRDASVAFDAFDENARWASYEFRSNAVRVLGADDSVKLTLDPAGFRVVALRRLRAWKGVAYAPLGLLDMLNGGGAVLSCDEGADGVRVNARGPGRFGVYAERAPVSVTVDGARVDAAFADGLVTLDLAAAGEREVVLSWE</sequence>
<dbReference type="Gene3D" id="3.20.20.70">
    <property type="entry name" value="Aldolase class I"/>
    <property type="match status" value="1"/>
</dbReference>
<organism evidence="6 7">
    <name type="scientific">Pelagomonas calceolata</name>
    <dbReference type="NCBI Taxonomy" id="35677"/>
    <lineage>
        <taxon>Eukaryota</taxon>
        <taxon>Sar</taxon>
        <taxon>Stramenopiles</taxon>
        <taxon>Ochrophyta</taxon>
        <taxon>Pelagophyceae</taxon>
        <taxon>Pelagomonadales</taxon>
        <taxon>Pelagomonadaceae</taxon>
        <taxon>Pelagomonas</taxon>
    </lineage>
</organism>
<evidence type="ECO:0000256" key="3">
    <source>
        <dbReference type="ARBA" id="ARBA00023277"/>
    </source>
</evidence>
<evidence type="ECO:0000256" key="4">
    <source>
        <dbReference type="ARBA" id="ARBA00049426"/>
    </source>
</evidence>
<dbReference type="Pfam" id="PF05691">
    <property type="entry name" value="Raffinose_syn"/>
    <property type="match status" value="1"/>
</dbReference>
<feature type="chain" id="PRO_5035301372" description="galactinol--sucrose galactosyltransferase" evidence="5">
    <location>
        <begin position="16"/>
        <end position="858"/>
    </location>
</feature>
<feature type="signal peptide" evidence="5">
    <location>
        <begin position="1"/>
        <end position="15"/>
    </location>
</feature>
<dbReference type="OrthoDB" id="203357at2759"/>
<evidence type="ECO:0000256" key="2">
    <source>
        <dbReference type="ARBA" id="ARBA00012708"/>
    </source>
</evidence>
<comment type="caution">
    <text evidence="6">The sequence shown here is derived from an EMBL/GenBank/DDBJ whole genome shotgun (WGS) entry which is preliminary data.</text>
</comment>
<evidence type="ECO:0000256" key="1">
    <source>
        <dbReference type="ARBA" id="ARBA00007240"/>
    </source>
</evidence>
<comment type="similarity">
    <text evidence="1">Belongs to the glycosyl hydrolases 36 family.</text>
</comment>
<dbReference type="Proteomes" id="UP000789595">
    <property type="component" value="Unassembled WGS sequence"/>
</dbReference>
<dbReference type="EC" id="2.4.1.82" evidence="2"/>
<keyword evidence="5" id="KW-0732">Signal</keyword>
<keyword evidence="3" id="KW-0119">Carbohydrate metabolism</keyword>
<evidence type="ECO:0000313" key="6">
    <source>
        <dbReference type="EMBL" id="CAH0368421.1"/>
    </source>
</evidence>